<protein>
    <submittedName>
        <fullName evidence="2">WW/Rsp5/WWP</fullName>
    </submittedName>
</protein>
<feature type="region of interest" description="Disordered" evidence="1">
    <location>
        <begin position="50"/>
        <end position="117"/>
    </location>
</feature>
<evidence type="ECO:0000313" key="2">
    <source>
        <dbReference type="EMBL" id="QQK44509.1"/>
    </source>
</evidence>
<feature type="compositionally biased region" description="Basic residues" evidence="1">
    <location>
        <begin position="71"/>
        <end position="85"/>
    </location>
</feature>
<proteinExistence type="predicted"/>
<accession>A0A7T7BLS7</accession>
<dbReference type="VEuPathDB" id="FungiDB:PDIP_63240"/>
<name>A0A7T7BLS7_PENDI</name>
<dbReference type="OMA" id="TWDHERD"/>
<dbReference type="Proteomes" id="UP000595662">
    <property type="component" value="Chromosome 3"/>
</dbReference>
<feature type="compositionally biased region" description="Basic and acidic residues" evidence="1">
    <location>
        <begin position="51"/>
        <end position="67"/>
    </location>
</feature>
<feature type="compositionally biased region" description="Polar residues" evidence="1">
    <location>
        <begin position="88"/>
        <end position="97"/>
    </location>
</feature>
<dbReference type="RefSeq" id="XP_014533550.1">
    <property type="nucleotide sequence ID" value="XM_014678064.1"/>
</dbReference>
<dbReference type="EMBL" id="CP060776">
    <property type="protein sequence ID" value="QQK44509.1"/>
    <property type="molecule type" value="Genomic_DNA"/>
</dbReference>
<evidence type="ECO:0000313" key="3">
    <source>
        <dbReference type="Proteomes" id="UP000595662"/>
    </source>
</evidence>
<sequence length="117" mass="12575">MASTWDHERDNQLLVAILAVHAPLDFAAIAQAMGQGDSTAAVRQHVYTLKVRHEGSSGKSPTKDKANKPTGHGRKATKSSIKRKSAPLTKSESNSVIEGQDGDGDDFIPSPTKQRKI</sequence>
<dbReference type="AlphaFoldDB" id="A0A7T7BLS7"/>
<dbReference type="GeneID" id="26234640"/>
<organism evidence="2 3">
    <name type="scientific">Penicillium digitatum</name>
    <name type="common">Green mold</name>
    <dbReference type="NCBI Taxonomy" id="36651"/>
    <lineage>
        <taxon>Eukaryota</taxon>
        <taxon>Fungi</taxon>
        <taxon>Dikarya</taxon>
        <taxon>Ascomycota</taxon>
        <taxon>Pezizomycotina</taxon>
        <taxon>Eurotiomycetes</taxon>
        <taxon>Eurotiomycetidae</taxon>
        <taxon>Eurotiales</taxon>
        <taxon>Aspergillaceae</taxon>
        <taxon>Penicillium</taxon>
    </lineage>
</organism>
<dbReference type="KEGG" id="pdp:PDIP_63240"/>
<evidence type="ECO:0000256" key="1">
    <source>
        <dbReference type="SAM" id="MobiDB-lite"/>
    </source>
</evidence>
<reference evidence="2 3" key="1">
    <citation type="submission" date="2020-08" db="EMBL/GenBank/DDBJ databases">
        <title>The completed genome sequence of the pathogenic ascomycete fungus Penicillium digitatum.</title>
        <authorList>
            <person name="Wang M."/>
        </authorList>
    </citation>
    <scope>NUCLEOTIDE SEQUENCE [LARGE SCALE GENOMIC DNA]</scope>
    <source>
        <strain evidence="2 3">PdW03</strain>
    </source>
</reference>
<gene>
    <name evidence="2" type="ORF">Pdw03_8410</name>
</gene>